<dbReference type="AlphaFoldDB" id="A0A285P332"/>
<dbReference type="Pfam" id="PF09685">
    <property type="entry name" value="MamF_MmsF"/>
    <property type="match status" value="1"/>
</dbReference>
<name>A0A285P332_9BACI</name>
<keyword evidence="3 6" id="KW-1133">Transmembrane helix</keyword>
<dbReference type="Proteomes" id="UP000219356">
    <property type="component" value="Unassembled WGS sequence"/>
</dbReference>
<evidence type="ECO:0000256" key="3">
    <source>
        <dbReference type="ARBA" id="ARBA00022989"/>
    </source>
</evidence>
<dbReference type="EMBL" id="OBEK01000004">
    <property type="protein sequence ID" value="SNZ15563.1"/>
    <property type="molecule type" value="Genomic_DNA"/>
</dbReference>
<dbReference type="PANTHER" id="PTHR36460">
    <property type="entry name" value="UPF0132 DOMAIN PROTEIN (AFU_ORTHOLOGUE AFUA_3G10255)"/>
    <property type="match status" value="1"/>
</dbReference>
<proteinExistence type="predicted"/>
<dbReference type="PANTHER" id="PTHR36460:SF1">
    <property type="entry name" value="UPF0132 DOMAIN PROTEIN (AFU_ORTHOLOGUE AFUA_3G10255)"/>
    <property type="match status" value="1"/>
</dbReference>
<evidence type="ECO:0000256" key="6">
    <source>
        <dbReference type="SAM" id="Phobius"/>
    </source>
</evidence>
<feature type="transmembrane region" description="Helical" evidence="6">
    <location>
        <begin position="60"/>
        <end position="79"/>
    </location>
</feature>
<keyword evidence="2 6" id="KW-0812">Transmembrane</keyword>
<accession>A0A285P332</accession>
<evidence type="ECO:0000256" key="4">
    <source>
        <dbReference type="ARBA" id="ARBA00023136"/>
    </source>
</evidence>
<sequence length="125" mass="13974">MTYNNIPESKDAVSSNQEKKTSASINPNTAAMLSYVLGLITGIIFFVLEKENEFVRFHALQSILFSACLLVINIVLGFIPIIGLLVSLLLVPVSLVFWIILMAKAYQEEYYKLPIIGNMAERFVS</sequence>
<gene>
    <name evidence="7" type="ORF">SAMN05421503_2667</name>
</gene>
<dbReference type="RefSeq" id="WP_245864790.1">
    <property type="nucleotide sequence ID" value="NZ_OBEK01000004.1"/>
</dbReference>
<keyword evidence="4 6" id="KW-0472">Membrane</keyword>
<feature type="region of interest" description="Disordered" evidence="5">
    <location>
        <begin position="1"/>
        <end position="21"/>
    </location>
</feature>
<comment type="subcellular location">
    <subcellularLocation>
        <location evidence="1">Membrane</location>
        <topology evidence="1">Multi-pass membrane protein</topology>
    </subcellularLocation>
</comment>
<evidence type="ECO:0000256" key="1">
    <source>
        <dbReference type="ARBA" id="ARBA00004141"/>
    </source>
</evidence>
<keyword evidence="8" id="KW-1185">Reference proteome</keyword>
<dbReference type="InterPro" id="IPR019109">
    <property type="entry name" value="MamF_MmsF"/>
</dbReference>
<organism evidence="7 8">
    <name type="scientific">Terribacillus aidingensis</name>
    <dbReference type="NCBI Taxonomy" id="586416"/>
    <lineage>
        <taxon>Bacteria</taxon>
        <taxon>Bacillati</taxon>
        <taxon>Bacillota</taxon>
        <taxon>Bacilli</taxon>
        <taxon>Bacillales</taxon>
        <taxon>Bacillaceae</taxon>
        <taxon>Terribacillus</taxon>
    </lineage>
</organism>
<evidence type="ECO:0000313" key="8">
    <source>
        <dbReference type="Proteomes" id="UP000219356"/>
    </source>
</evidence>
<feature type="transmembrane region" description="Helical" evidence="6">
    <location>
        <begin position="85"/>
        <end position="103"/>
    </location>
</feature>
<reference evidence="8" key="1">
    <citation type="submission" date="2017-09" db="EMBL/GenBank/DDBJ databases">
        <authorList>
            <person name="Varghese N."/>
            <person name="Submissions S."/>
        </authorList>
    </citation>
    <scope>NUCLEOTIDE SEQUENCE [LARGE SCALE GENOMIC DNA]</scope>
    <source>
        <strain evidence="8">CGMCC 1.8913</strain>
    </source>
</reference>
<protein>
    <submittedName>
        <fullName evidence="7">Uncharacterized membrane protein</fullName>
    </submittedName>
</protein>
<feature type="transmembrane region" description="Helical" evidence="6">
    <location>
        <begin position="30"/>
        <end position="48"/>
    </location>
</feature>
<evidence type="ECO:0000256" key="2">
    <source>
        <dbReference type="ARBA" id="ARBA00022692"/>
    </source>
</evidence>
<evidence type="ECO:0000313" key="7">
    <source>
        <dbReference type="EMBL" id="SNZ15563.1"/>
    </source>
</evidence>
<evidence type="ECO:0000256" key="5">
    <source>
        <dbReference type="SAM" id="MobiDB-lite"/>
    </source>
</evidence>
<dbReference type="GO" id="GO:0016020">
    <property type="term" value="C:membrane"/>
    <property type="evidence" value="ECO:0007669"/>
    <property type="project" value="UniProtKB-SubCell"/>
</dbReference>